<comment type="similarity">
    <text evidence="4">Belongs to the DASH complex DUO1 family.</text>
</comment>
<evidence type="ECO:0000256" key="3">
    <source>
        <dbReference type="ARBA" id="ARBA00004629"/>
    </source>
</evidence>
<dbReference type="Pfam" id="PF08651">
    <property type="entry name" value="DASH_Duo1"/>
    <property type="match status" value="1"/>
</dbReference>
<evidence type="ECO:0000256" key="10">
    <source>
        <dbReference type="ARBA" id="ARBA00022829"/>
    </source>
</evidence>
<dbReference type="PANTHER" id="PTHR28216">
    <property type="entry name" value="DASH COMPLEX SUBUNIT DUO1"/>
    <property type="match status" value="1"/>
</dbReference>
<keyword evidence="15" id="KW-0131">Cell cycle</keyword>
<dbReference type="GO" id="GO:0000278">
    <property type="term" value="P:mitotic cell cycle"/>
    <property type="evidence" value="ECO:0007669"/>
    <property type="project" value="InterPro"/>
</dbReference>
<gene>
    <name evidence="20" type="ORF">BN860_13190g</name>
</gene>
<dbReference type="EMBL" id="HG316455">
    <property type="protein sequence ID" value="CDF88564.1"/>
    <property type="molecule type" value="Genomic_DNA"/>
</dbReference>
<feature type="region of interest" description="Disordered" evidence="19">
    <location>
        <begin position="144"/>
        <end position="208"/>
    </location>
</feature>
<evidence type="ECO:0000256" key="6">
    <source>
        <dbReference type="ARBA" id="ARBA00022490"/>
    </source>
</evidence>
<comment type="subcellular location">
    <subcellularLocation>
        <location evidence="3">Chromosome</location>
        <location evidence="3">Centromere</location>
        <location evidence="3">Kinetochore</location>
    </subcellularLocation>
    <subcellularLocation>
        <location evidence="2">Cytoplasm</location>
        <location evidence="2">Cytoskeleton</location>
        <location evidence="2">Spindle</location>
    </subcellularLocation>
    <subcellularLocation>
        <location evidence="1">Nucleus</location>
    </subcellularLocation>
</comment>
<evidence type="ECO:0000256" key="18">
    <source>
        <dbReference type="ARBA" id="ARBA00044358"/>
    </source>
</evidence>
<dbReference type="GO" id="GO:0051301">
    <property type="term" value="P:cell division"/>
    <property type="evidence" value="ECO:0007669"/>
    <property type="project" value="UniProtKB-KW"/>
</dbReference>
<evidence type="ECO:0000256" key="15">
    <source>
        <dbReference type="ARBA" id="ARBA00023306"/>
    </source>
</evidence>
<dbReference type="GO" id="GO:0072686">
    <property type="term" value="C:mitotic spindle"/>
    <property type="evidence" value="ECO:0007669"/>
    <property type="project" value="InterPro"/>
</dbReference>
<organism evidence="20 21">
    <name type="scientific">Zygosaccharomyces bailii (strain CLIB 213 / ATCC 58445 / CBS 680 / BCRC 21525 / NBRC 1098 / NCYC 1416 / NRRL Y-2227)</name>
    <dbReference type="NCBI Taxonomy" id="1333698"/>
    <lineage>
        <taxon>Eukaryota</taxon>
        <taxon>Fungi</taxon>
        <taxon>Dikarya</taxon>
        <taxon>Ascomycota</taxon>
        <taxon>Saccharomycotina</taxon>
        <taxon>Saccharomycetes</taxon>
        <taxon>Saccharomycetales</taxon>
        <taxon>Saccharomycetaceae</taxon>
        <taxon>Zygosaccharomyces</taxon>
    </lineage>
</organism>
<evidence type="ECO:0000256" key="11">
    <source>
        <dbReference type="ARBA" id="ARBA00022838"/>
    </source>
</evidence>
<evidence type="ECO:0000256" key="5">
    <source>
        <dbReference type="ARBA" id="ARBA00022454"/>
    </source>
</evidence>
<dbReference type="GO" id="GO:0042729">
    <property type="term" value="C:DASH complex"/>
    <property type="evidence" value="ECO:0007669"/>
    <property type="project" value="InterPro"/>
</dbReference>
<reference evidence="21" key="1">
    <citation type="journal article" date="2013" name="Genome Announc.">
        <title>Genome sequence of the food spoilage yeast Zygosaccharomyces bailii CLIB 213(T).</title>
        <authorList>
            <person name="Galeote V."/>
            <person name="Bigey F."/>
            <person name="Devillers H."/>
            <person name="Neuveglise C."/>
            <person name="Dequin S."/>
        </authorList>
    </citation>
    <scope>NUCLEOTIDE SEQUENCE [LARGE SCALE GENOMIC DNA]</scope>
    <source>
        <strain evidence="21">CLIB 213 / ATCC 58445 / CBS 680 / CCRC 21525 / NBRC 1098 / NCYC 1416 / NRRL Y-2227</strain>
    </source>
</reference>
<evidence type="ECO:0000256" key="9">
    <source>
        <dbReference type="ARBA" id="ARBA00022776"/>
    </source>
</evidence>
<evidence type="ECO:0000256" key="14">
    <source>
        <dbReference type="ARBA" id="ARBA00023242"/>
    </source>
</evidence>
<name>A0A8J2T5F6_ZYGB2</name>
<keyword evidence="13" id="KW-0206">Cytoskeleton</keyword>
<evidence type="ECO:0000256" key="4">
    <source>
        <dbReference type="ARBA" id="ARBA00005366"/>
    </source>
</evidence>
<protein>
    <recommendedName>
        <fullName evidence="17">DASH complex subunit DUO1</fullName>
    </recommendedName>
    <alternativeName>
        <fullName evidence="18">Outer kinetochore protein DUO1</fullName>
    </alternativeName>
</protein>
<keyword evidence="6" id="KW-0963">Cytoplasm</keyword>
<keyword evidence="8" id="KW-0493">Microtubule</keyword>
<feature type="compositionally biased region" description="Polar residues" evidence="19">
    <location>
        <begin position="199"/>
        <end position="208"/>
    </location>
</feature>
<dbReference type="GO" id="GO:0007059">
    <property type="term" value="P:chromosome segregation"/>
    <property type="evidence" value="ECO:0007669"/>
    <property type="project" value="UniProtKB-KW"/>
</dbReference>
<keyword evidence="7" id="KW-0132">Cell division</keyword>
<dbReference type="OrthoDB" id="4067138at2759"/>
<dbReference type="PANTHER" id="PTHR28216:SF1">
    <property type="entry name" value="DASH COMPLEX SUBUNIT DUO1"/>
    <property type="match status" value="1"/>
</dbReference>
<accession>A0A8J2T5F6</accession>
<keyword evidence="12" id="KW-0175">Coiled coil</keyword>
<keyword evidence="11" id="KW-0995">Kinetochore</keyword>
<evidence type="ECO:0000256" key="17">
    <source>
        <dbReference type="ARBA" id="ARBA00044152"/>
    </source>
</evidence>
<evidence type="ECO:0000313" key="21">
    <source>
        <dbReference type="Proteomes" id="UP000019375"/>
    </source>
</evidence>
<evidence type="ECO:0000256" key="12">
    <source>
        <dbReference type="ARBA" id="ARBA00023054"/>
    </source>
</evidence>
<keyword evidence="21" id="KW-1185">Reference proteome</keyword>
<evidence type="ECO:0000256" key="19">
    <source>
        <dbReference type="SAM" id="MobiDB-lite"/>
    </source>
</evidence>
<evidence type="ECO:0000256" key="13">
    <source>
        <dbReference type="ARBA" id="ARBA00023212"/>
    </source>
</evidence>
<dbReference type="InterPro" id="IPR013960">
    <property type="entry name" value="DASH_Duo1"/>
</dbReference>
<keyword evidence="16" id="KW-0137">Centromere</keyword>
<keyword evidence="14" id="KW-0539">Nucleus</keyword>
<keyword evidence="5" id="KW-0158">Chromosome</keyword>
<keyword evidence="9" id="KW-0498">Mitosis</keyword>
<evidence type="ECO:0000256" key="7">
    <source>
        <dbReference type="ARBA" id="ARBA00022618"/>
    </source>
</evidence>
<proteinExistence type="inferred from homology"/>
<evidence type="ECO:0000256" key="8">
    <source>
        <dbReference type="ARBA" id="ARBA00022701"/>
    </source>
</evidence>
<evidence type="ECO:0000256" key="16">
    <source>
        <dbReference type="ARBA" id="ARBA00023328"/>
    </source>
</evidence>
<evidence type="ECO:0000313" key="20">
    <source>
        <dbReference type="EMBL" id="CDF88564.1"/>
    </source>
</evidence>
<dbReference type="AlphaFoldDB" id="A0A8J2T5F6"/>
<keyword evidence="10" id="KW-0159">Chromosome partition</keyword>
<dbReference type="Proteomes" id="UP000019375">
    <property type="component" value="Unassembled WGS sequence"/>
</dbReference>
<dbReference type="GO" id="GO:0005874">
    <property type="term" value="C:microtubule"/>
    <property type="evidence" value="ECO:0007669"/>
    <property type="project" value="UniProtKB-KW"/>
</dbReference>
<evidence type="ECO:0000256" key="1">
    <source>
        <dbReference type="ARBA" id="ARBA00004123"/>
    </source>
</evidence>
<sequence>MDSSTVNKLIPQLFEEMRSNLGKDTVDVNQSSQNSIITTQSLLKELEVLDKIIPMVESVDNSLRMSVPQHLDRINEICKSTNTMLDSWINIQSQADYIYKLMSSPNYIEHASAQLSEPGITSEELLAAEIQKNDTLKKQLKEEQDKNALRNNAHSGVKQETPRHPTSTSRISKPTARFDRSRAGRTSTPKVTERLARPTASSTRKMFR</sequence>
<evidence type="ECO:0000256" key="2">
    <source>
        <dbReference type="ARBA" id="ARBA00004186"/>
    </source>
</evidence>